<keyword evidence="2" id="KW-1185">Reference proteome</keyword>
<evidence type="ECO:0000313" key="1">
    <source>
        <dbReference type="EMBL" id="TLM74770.1"/>
    </source>
</evidence>
<name>A0ABY2UDQ6_9GAMM</name>
<organism evidence="1 2">
    <name type="scientific">Microbulbifer harenosus</name>
    <dbReference type="NCBI Taxonomy" id="2576840"/>
    <lineage>
        <taxon>Bacteria</taxon>
        <taxon>Pseudomonadati</taxon>
        <taxon>Pseudomonadota</taxon>
        <taxon>Gammaproteobacteria</taxon>
        <taxon>Cellvibrionales</taxon>
        <taxon>Microbulbiferaceae</taxon>
        <taxon>Microbulbifer</taxon>
    </lineage>
</organism>
<proteinExistence type="predicted"/>
<comment type="caution">
    <text evidence="1">The sequence shown here is derived from an EMBL/GenBank/DDBJ whole genome shotgun (WGS) entry which is preliminary data.</text>
</comment>
<reference evidence="1 2" key="1">
    <citation type="submission" date="2019-05" db="EMBL/GenBank/DDBJ databases">
        <title>Microbulbifer harenosus sp. nov., an alginate-degrading bacterium isolated from coastal sand.</title>
        <authorList>
            <person name="Huang H."/>
            <person name="Mo K."/>
            <person name="Bao S."/>
        </authorList>
    </citation>
    <scope>NUCLEOTIDE SEQUENCE [LARGE SCALE GENOMIC DNA]</scope>
    <source>
        <strain evidence="1 2">HB161719</strain>
    </source>
</reference>
<gene>
    <name evidence="1" type="ORF">FDY93_17215</name>
</gene>
<evidence type="ECO:0000313" key="2">
    <source>
        <dbReference type="Proteomes" id="UP000306791"/>
    </source>
</evidence>
<dbReference type="Proteomes" id="UP000306791">
    <property type="component" value="Unassembled WGS sequence"/>
</dbReference>
<sequence>MPSLSTVLDKDNFRNLDRTCGRFPPHVTTERPTEEPPRDTYIYYPDAFGVFFAHGSRFGGHSLFLKDGAERYRIRRRATGHALVYYNGSYGHYTYSSNPGCQVVDTEDRSIASINHQLSTGANYCQRKMK</sequence>
<accession>A0ABY2UDQ6</accession>
<protein>
    <submittedName>
        <fullName evidence="1">Uncharacterized protein</fullName>
    </submittedName>
</protein>
<dbReference type="RefSeq" id="WP_138236980.1">
    <property type="nucleotide sequence ID" value="NZ_CP185860.1"/>
</dbReference>
<dbReference type="EMBL" id="VANI01000020">
    <property type="protein sequence ID" value="TLM74770.1"/>
    <property type="molecule type" value="Genomic_DNA"/>
</dbReference>